<dbReference type="Pfam" id="PF00641">
    <property type="entry name" value="Zn_ribbon_RanBP"/>
    <property type="match status" value="5"/>
</dbReference>
<feature type="domain" description="RanBP2-type" evidence="5">
    <location>
        <begin position="52"/>
        <end position="81"/>
    </location>
</feature>
<evidence type="ECO:0000256" key="1">
    <source>
        <dbReference type="ARBA" id="ARBA00022723"/>
    </source>
</evidence>
<proteinExistence type="predicted"/>
<evidence type="ECO:0000313" key="7">
    <source>
        <dbReference type="Proteomes" id="UP001642464"/>
    </source>
</evidence>
<feature type="domain" description="RanBP2-type" evidence="5">
    <location>
        <begin position="254"/>
        <end position="283"/>
    </location>
</feature>
<dbReference type="SMART" id="SM00547">
    <property type="entry name" value="ZnF_RBZ"/>
    <property type="match status" value="5"/>
</dbReference>
<dbReference type="InterPro" id="IPR036443">
    <property type="entry name" value="Znf_RanBP2_sf"/>
</dbReference>
<dbReference type="Gene3D" id="4.10.1060.10">
    <property type="entry name" value="Zinc finger, RanBP2-type"/>
    <property type="match status" value="5"/>
</dbReference>
<dbReference type="Proteomes" id="UP001642464">
    <property type="component" value="Unassembled WGS sequence"/>
</dbReference>
<feature type="domain" description="RanBP2-type" evidence="5">
    <location>
        <begin position="7"/>
        <end position="36"/>
    </location>
</feature>
<dbReference type="SUPFAM" id="SSF90209">
    <property type="entry name" value="Ran binding protein zinc finger-like"/>
    <property type="match status" value="5"/>
</dbReference>
<keyword evidence="7" id="KW-1185">Reference proteome</keyword>
<reference evidence="6 7" key="1">
    <citation type="submission" date="2024-02" db="EMBL/GenBank/DDBJ databases">
        <authorList>
            <person name="Chen Y."/>
            <person name="Shah S."/>
            <person name="Dougan E. K."/>
            <person name="Thang M."/>
            <person name="Chan C."/>
        </authorList>
    </citation>
    <scope>NUCLEOTIDE SEQUENCE [LARGE SCALE GENOMIC DNA]</scope>
</reference>
<comment type="caution">
    <text evidence="6">The sequence shown here is derived from an EMBL/GenBank/DDBJ whole genome shotgun (WGS) entry which is preliminary data.</text>
</comment>
<keyword evidence="1" id="KW-0479">Metal-binding</keyword>
<dbReference type="InterPro" id="IPR001876">
    <property type="entry name" value="Znf_RanBP2"/>
</dbReference>
<evidence type="ECO:0000256" key="4">
    <source>
        <dbReference type="PROSITE-ProRule" id="PRU00322"/>
    </source>
</evidence>
<evidence type="ECO:0000256" key="3">
    <source>
        <dbReference type="ARBA" id="ARBA00022833"/>
    </source>
</evidence>
<dbReference type="EMBL" id="CAXAMM010039784">
    <property type="protein sequence ID" value="CAK9088853.1"/>
    <property type="molecule type" value="Genomic_DNA"/>
</dbReference>
<gene>
    <name evidence="6" type="ORF">SCF082_LOCUS41961</name>
</gene>
<name>A0ABP0QML2_9DINO</name>
<dbReference type="PANTHER" id="PTHR23111">
    <property type="entry name" value="ZINC FINGER PROTEIN"/>
    <property type="match status" value="1"/>
</dbReference>
<accession>A0ABP0QML2</accession>
<feature type="domain" description="RanBP2-type" evidence="5">
    <location>
        <begin position="166"/>
        <end position="195"/>
    </location>
</feature>
<evidence type="ECO:0000259" key="5">
    <source>
        <dbReference type="PROSITE" id="PS50199"/>
    </source>
</evidence>
<keyword evidence="2 4" id="KW-0863">Zinc-finger</keyword>
<sequence length="286" mass="30328">MVQADIRPGDWICPSCNNHNYADKIACNRCALAKPVSFNGNPPQRKVPVDMRPGDWMCPSCGNHNYADKKACNRCGEPKEAVAAGAGYGAMPRRGNMTRFTAATPYGDGSKLQHQGMAPMVGAVPGAMGASMMGAQLGMPGLIAAVPSPWSAMQSLLPATQASSKAAGGWLCPACSNYNYAIRTNCNRCGIPKGTRISDAGLREGDWICMSCANHNYADKVNCNKCGLAAENNKQLMSPRAPQATSMPGTQEFREGDWVCPSCSNHNYASRLACNKCKIVTKPGAG</sequence>
<feature type="domain" description="RanBP2-type" evidence="5">
    <location>
        <begin position="203"/>
        <end position="232"/>
    </location>
</feature>
<dbReference type="PROSITE" id="PS01358">
    <property type="entry name" value="ZF_RANBP2_1"/>
    <property type="match status" value="5"/>
</dbReference>
<dbReference type="PROSITE" id="PS50199">
    <property type="entry name" value="ZF_RANBP2_2"/>
    <property type="match status" value="5"/>
</dbReference>
<keyword evidence="3" id="KW-0862">Zinc</keyword>
<protein>
    <submittedName>
        <fullName evidence="6">RanBP2-type zinc finger protein At1g67325</fullName>
    </submittedName>
</protein>
<evidence type="ECO:0000313" key="6">
    <source>
        <dbReference type="EMBL" id="CAK9088853.1"/>
    </source>
</evidence>
<dbReference type="PANTHER" id="PTHR23111:SF40">
    <property type="entry name" value="RNA-BINDING PROTEIN INVOLVED IN HETEROCHROMATIN ASSEMBLY-RELATED"/>
    <property type="match status" value="1"/>
</dbReference>
<organism evidence="6 7">
    <name type="scientific">Durusdinium trenchii</name>
    <dbReference type="NCBI Taxonomy" id="1381693"/>
    <lineage>
        <taxon>Eukaryota</taxon>
        <taxon>Sar</taxon>
        <taxon>Alveolata</taxon>
        <taxon>Dinophyceae</taxon>
        <taxon>Suessiales</taxon>
        <taxon>Symbiodiniaceae</taxon>
        <taxon>Durusdinium</taxon>
    </lineage>
</organism>
<evidence type="ECO:0000256" key="2">
    <source>
        <dbReference type="ARBA" id="ARBA00022771"/>
    </source>
</evidence>